<dbReference type="Pfam" id="PF20736">
    <property type="entry name" value="Glyco_hydro127M"/>
    <property type="match status" value="1"/>
</dbReference>
<dbReference type="InterPro" id="IPR008928">
    <property type="entry name" value="6-hairpin_glycosidase_sf"/>
</dbReference>
<protein>
    <submittedName>
        <fullName evidence="3">DUF1680 family protein</fullName>
    </submittedName>
</protein>
<dbReference type="Proteomes" id="UP001238163">
    <property type="component" value="Unassembled WGS sequence"/>
</dbReference>
<dbReference type="GO" id="GO:0005975">
    <property type="term" value="P:carbohydrate metabolic process"/>
    <property type="evidence" value="ECO:0007669"/>
    <property type="project" value="InterPro"/>
</dbReference>
<dbReference type="PANTHER" id="PTHR43465">
    <property type="entry name" value="DUF1680 DOMAIN PROTEIN (AFU_ORTHOLOGUE AFUA_1G08910)"/>
    <property type="match status" value="1"/>
</dbReference>
<sequence>MAEYAVSNLLTPLSLKQTLIAGPIGELMENFFEQRIRSRHGREVVYQEAEDAFKNQLDDESGVVGIWQGEFWGKWMISAARVCEYEDDAALREFIRQAAHRLMAYQRADGYIGTYKNSLLVIAPSREEGKKVMGWGCNWNWNIWCRKYTLWGLLEAHRLLNDASILQAAIRLADHLIVELRDNGIWIGDTGTFLGMPSCSILKPMLQLYRVTDDRRYLDFASAIIASWNDPSGKAPNLIANGLSGKPVHEWYPRPPEWAKVYEMLSCLDGILEYHRVTGDQSCLEAVEKAHAAMWEHEQNQMFSVGYNDIFNHAARQINAISEPCDAIHFMRVTYELFALTGKRHYMDVFELTYLNAFLAGVYRDGMWGSRGVRSSARHMTVAEQAKLQHNHCCVNNMPRGFMNAAQAAVMKSADAIVVNLYTDAQASVDIAGGTVSVVIGGSYLLDGRAQIDFSSTAPTPVKLRLRVPAWSHASAMQSDGQAIDISGKDYAEATLPAAGKLQLQLHFHAKPQIRHFAHPVAALDKSDWYAVRWVNAGVSIGEVPFEKMISEPRCTLQYGPLLLARSKFIGNSEKEMFDAESIAKGDFRCTLTPAQDGHVRCAFDAEFVGAGRRFRTRVCDYASAGNQVVADTAFFSIFF</sequence>
<dbReference type="RefSeq" id="WP_307261500.1">
    <property type="nucleotide sequence ID" value="NZ_JAUSVL010000001.1"/>
</dbReference>
<dbReference type="PANTHER" id="PTHR43465:SF2">
    <property type="entry name" value="DUF1680 DOMAIN PROTEIN (AFU_ORTHOLOGUE AFUA_1G08910)"/>
    <property type="match status" value="1"/>
</dbReference>
<dbReference type="InterPro" id="IPR049174">
    <property type="entry name" value="Beta-AFase-like"/>
</dbReference>
<feature type="domain" description="Non-reducing end beta-L-arabinofuranosidase-like GH127 middle" evidence="2">
    <location>
        <begin position="417"/>
        <end position="498"/>
    </location>
</feature>
<dbReference type="InterPro" id="IPR012878">
    <property type="entry name" value="Beta-AFase-like_GH127_cat"/>
</dbReference>
<accession>A0AAE4AN89</accession>
<dbReference type="InterPro" id="IPR049046">
    <property type="entry name" value="Beta-AFase-like_GH127_middle"/>
</dbReference>
<dbReference type="SUPFAM" id="SSF48208">
    <property type="entry name" value="Six-hairpin glycosidases"/>
    <property type="match status" value="1"/>
</dbReference>
<proteinExistence type="predicted"/>
<evidence type="ECO:0000259" key="1">
    <source>
        <dbReference type="Pfam" id="PF07944"/>
    </source>
</evidence>
<evidence type="ECO:0000259" key="2">
    <source>
        <dbReference type="Pfam" id="PF20736"/>
    </source>
</evidence>
<dbReference type="EMBL" id="JAUSVL010000001">
    <property type="protein sequence ID" value="MDQ0290079.1"/>
    <property type="molecule type" value="Genomic_DNA"/>
</dbReference>
<dbReference type="AlphaFoldDB" id="A0AAE4AN89"/>
<feature type="domain" description="Non-reducing end beta-L-arabinofuranosidase-like GH127 catalytic" evidence="1">
    <location>
        <begin position="65"/>
        <end position="402"/>
    </location>
</feature>
<dbReference type="Gene3D" id="1.50.10.20">
    <property type="match status" value="1"/>
</dbReference>
<gene>
    <name evidence="3" type="ORF">J3R75_002186</name>
</gene>
<evidence type="ECO:0000313" key="4">
    <source>
        <dbReference type="Proteomes" id="UP001238163"/>
    </source>
</evidence>
<keyword evidence="4" id="KW-1185">Reference proteome</keyword>
<reference evidence="3" key="1">
    <citation type="submission" date="2023-07" db="EMBL/GenBank/DDBJ databases">
        <title>Genomic Encyclopedia of Type Strains, Phase IV (KMG-IV): sequencing the most valuable type-strain genomes for metagenomic binning, comparative biology and taxonomic classification.</title>
        <authorList>
            <person name="Goeker M."/>
        </authorList>
    </citation>
    <scope>NUCLEOTIDE SEQUENCE</scope>
    <source>
        <strain evidence="3">DSM 24202</strain>
    </source>
</reference>
<evidence type="ECO:0000313" key="3">
    <source>
        <dbReference type="EMBL" id="MDQ0290079.1"/>
    </source>
</evidence>
<dbReference type="Pfam" id="PF07944">
    <property type="entry name" value="Beta-AFase-like_GH127_cat"/>
    <property type="match status" value="1"/>
</dbReference>
<organism evidence="3 4">
    <name type="scientific">Oligosphaera ethanolica</name>
    <dbReference type="NCBI Taxonomy" id="760260"/>
    <lineage>
        <taxon>Bacteria</taxon>
        <taxon>Pseudomonadati</taxon>
        <taxon>Lentisphaerota</taxon>
        <taxon>Oligosphaeria</taxon>
        <taxon>Oligosphaerales</taxon>
        <taxon>Oligosphaeraceae</taxon>
        <taxon>Oligosphaera</taxon>
    </lineage>
</organism>
<name>A0AAE4AN89_9BACT</name>
<comment type="caution">
    <text evidence="3">The sequence shown here is derived from an EMBL/GenBank/DDBJ whole genome shotgun (WGS) entry which is preliminary data.</text>
</comment>